<evidence type="ECO:0000313" key="2">
    <source>
        <dbReference type="EMBL" id="QKZ16112.1"/>
    </source>
</evidence>
<evidence type="ECO:0000313" key="3">
    <source>
        <dbReference type="EMBL" id="QKZ16905.1"/>
    </source>
</evidence>
<name>A0A7I0NSR9_STRCX</name>
<organism evidence="2 4">
    <name type="scientific">Streptomyces chartreusis</name>
    <dbReference type="NCBI Taxonomy" id="1969"/>
    <lineage>
        <taxon>Bacteria</taxon>
        <taxon>Bacillati</taxon>
        <taxon>Actinomycetota</taxon>
        <taxon>Actinomycetes</taxon>
        <taxon>Kitasatosporales</taxon>
        <taxon>Streptomycetaceae</taxon>
        <taxon>Streptomyces</taxon>
    </lineage>
</organism>
<dbReference type="PANTHER" id="PTHR37529:SF1">
    <property type="entry name" value="TRANSPOSASE INSG FOR INSERTION SEQUENCE ELEMENT IS4-RELATED"/>
    <property type="match status" value="1"/>
</dbReference>
<dbReference type="EMBL" id="CP056041">
    <property type="protein sequence ID" value="QKZ16905.1"/>
    <property type="molecule type" value="Genomic_DNA"/>
</dbReference>
<accession>A0A7I0NSR9</accession>
<dbReference type="RefSeq" id="WP_176573808.1">
    <property type="nucleotide sequence ID" value="NZ_CBDRGH010000074.1"/>
</dbReference>
<dbReference type="Proteomes" id="UP000509418">
    <property type="component" value="Chromosome"/>
</dbReference>
<dbReference type="EMBL" id="CP056041">
    <property type="protein sequence ID" value="QKZ16112.1"/>
    <property type="molecule type" value="Genomic_DNA"/>
</dbReference>
<dbReference type="Pfam" id="PF01609">
    <property type="entry name" value="DDE_Tnp_1"/>
    <property type="match status" value="1"/>
</dbReference>
<sequence>MAVDGTLLHAPDDETLTWRYPKRAGEGLEFGYPLLRLLTLVECGTRALIAAAFGPESEGELPHAKRLLAALDKTMLLLADAAFDGNEFLDAVHQSGARFLVRPGARRVPTPAEHLGDRSYTARIGYGVLRVLPVRVIEATLTVTLADGTVRTEQWRLITNLLDPVRYPAAELVDLYHRRWQEGTTYFSIKAKMLDGRILSSRSIDCLDQEVYALLTAYQDLIRAGDDALTGRPEVPTERISFTVLLAAATDTVTAGRGIFPNTVVDLVGTIGHAALDALLPTDGNE</sequence>
<dbReference type="GO" id="GO:0003677">
    <property type="term" value="F:DNA binding"/>
    <property type="evidence" value="ECO:0007669"/>
    <property type="project" value="InterPro"/>
</dbReference>
<dbReference type="GO" id="GO:0004803">
    <property type="term" value="F:transposase activity"/>
    <property type="evidence" value="ECO:0007669"/>
    <property type="project" value="InterPro"/>
</dbReference>
<dbReference type="SUPFAM" id="SSF53098">
    <property type="entry name" value="Ribonuclease H-like"/>
    <property type="match status" value="1"/>
</dbReference>
<gene>
    <name evidence="2" type="ORF">HUT05_01115</name>
    <name evidence="3" type="ORF">HUT05_05680</name>
</gene>
<dbReference type="InterPro" id="IPR002559">
    <property type="entry name" value="Transposase_11"/>
</dbReference>
<proteinExistence type="predicted"/>
<evidence type="ECO:0000259" key="1">
    <source>
        <dbReference type="Pfam" id="PF01609"/>
    </source>
</evidence>
<protein>
    <submittedName>
        <fullName evidence="2">Transposase</fullName>
    </submittedName>
</protein>
<reference evidence="2 4" key="1">
    <citation type="submission" date="2020-06" db="EMBL/GenBank/DDBJ databases">
        <title>Genome mining for natural products.</title>
        <authorList>
            <person name="Zhang B."/>
            <person name="Shi J."/>
            <person name="Ge H."/>
        </authorList>
    </citation>
    <scope>NUCLEOTIDE SEQUENCE [LARGE SCALE GENOMIC DNA]</scope>
    <source>
        <strain evidence="2 4">NA02069</strain>
    </source>
</reference>
<dbReference type="GO" id="GO:0006313">
    <property type="term" value="P:DNA transposition"/>
    <property type="evidence" value="ECO:0007669"/>
    <property type="project" value="InterPro"/>
</dbReference>
<dbReference type="AlphaFoldDB" id="A0A7I0NSR9"/>
<evidence type="ECO:0000313" key="4">
    <source>
        <dbReference type="Proteomes" id="UP000509418"/>
    </source>
</evidence>
<dbReference type="PANTHER" id="PTHR37529">
    <property type="entry name" value="TRANSPOSASE INSG FOR INSERTION SEQUENCE ELEMENT IS4-RELATED"/>
    <property type="match status" value="1"/>
</dbReference>
<feature type="domain" description="Transposase IS4-like" evidence="1">
    <location>
        <begin position="2"/>
        <end position="218"/>
    </location>
</feature>
<keyword evidence="4" id="KW-1185">Reference proteome</keyword>
<dbReference type="InterPro" id="IPR012337">
    <property type="entry name" value="RNaseH-like_sf"/>
</dbReference>